<keyword evidence="4" id="KW-0443">Lipid metabolism</keyword>
<dbReference type="InterPro" id="IPR016181">
    <property type="entry name" value="Acyl_CoA_acyltransferase"/>
</dbReference>
<dbReference type="EMBL" id="CP060139">
    <property type="protein sequence ID" value="QNR24873.1"/>
    <property type="molecule type" value="Genomic_DNA"/>
</dbReference>
<dbReference type="InterPro" id="IPR052351">
    <property type="entry name" value="Ornithine_N-alpha-AT"/>
</dbReference>
<dbReference type="RefSeq" id="WP_210759400.1">
    <property type="nucleotide sequence ID" value="NZ_CP060139.1"/>
</dbReference>
<evidence type="ECO:0000256" key="3">
    <source>
        <dbReference type="ARBA" id="ARBA00022679"/>
    </source>
</evidence>
<evidence type="ECO:0000256" key="5">
    <source>
        <dbReference type="ARBA" id="ARBA00023315"/>
    </source>
</evidence>
<dbReference type="AlphaFoldDB" id="A0A7H0VGM5"/>
<keyword evidence="7" id="KW-1185">Reference proteome</keyword>
<dbReference type="PANTHER" id="PTHR37323">
    <property type="entry name" value="GCN5-RELATED N-ACETYLTRANSFERASE"/>
    <property type="match status" value="1"/>
</dbReference>
<comment type="pathway">
    <text evidence="1">Lipid metabolism.</text>
</comment>
<organism evidence="6 7">
    <name type="scientific">Croceimicrobium hydrocarbonivorans</name>
    <dbReference type="NCBI Taxonomy" id="2761580"/>
    <lineage>
        <taxon>Bacteria</taxon>
        <taxon>Pseudomonadati</taxon>
        <taxon>Bacteroidota</taxon>
        <taxon>Flavobacteriia</taxon>
        <taxon>Flavobacteriales</taxon>
        <taxon>Owenweeksiaceae</taxon>
        <taxon>Croceimicrobium</taxon>
    </lineage>
</organism>
<evidence type="ECO:0000313" key="6">
    <source>
        <dbReference type="EMBL" id="QNR24873.1"/>
    </source>
</evidence>
<proteinExistence type="predicted"/>
<dbReference type="GO" id="GO:0006629">
    <property type="term" value="P:lipid metabolic process"/>
    <property type="evidence" value="ECO:0007669"/>
    <property type="project" value="UniProtKB-KW"/>
</dbReference>
<dbReference type="GO" id="GO:0016746">
    <property type="term" value="F:acyltransferase activity"/>
    <property type="evidence" value="ECO:0007669"/>
    <property type="project" value="UniProtKB-KW"/>
</dbReference>
<keyword evidence="3 6" id="KW-0808">Transferase</keyword>
<accession>A0A7H0VGM5</accession>
<evidence type="ECO:0000256" key="1">
    <source>
        <dbReference type="ARBA" id="ARBA00005189"/>
    </source>
</evidence>
<evidence type="ECO:0000256" key="4">
    <source>
        <dbReference type="ARBA" id="ARBA00023098"/>
    </source>
</evidence>
<keyword evidence="2" id="KW-0444">Lipid biosynthesis</keyword>
<reference evidence="6 7" key="1">
    <citation type="submission" date="2020-08" db="EMBL/GenBank/DDBJ databases">
        <title>Croceimicrobium hydrocarbonivorans gen. nov., sp. nov., a novel marine bacterium isolated from a bacterial consortium that degrades polyethylene terephthalate.</title>
        <authorList>
            <person name="Liu R."/>
        </authorList>
    </citation>
    <scope>NUCLEOTIDE SEQUENCE [LARGE SCALE GENOMIC DNA]</scope>
    <source>
        <strain evidence="6 7">A20-9</strain>
    </source>
</reference>
<dbReference type="KEGG" id="chyd:H4K34_03255"/>
<dbReference type="PANTHER" id="PTHR37323:SF1">
    <property type="entry name" value="L-ORNITHINE N(ALPHA)-ACYLTRANSFERASE"/>
    <property type="match status" value="1"/>
</dbReference>
<gene>
    <name evidence="6" type="ORF">H4K34_03255</name>
</gene>
<protein>
    <submittedName>
        <fullName evidence="6">GNAT family N-acetyltransferase</fullName>
    </submittedName>
</protein>
<evidence type="ECO:0000256" key="2">
    <source>
        <dbReference type="ARBA" id="ARBA00022516"/>
    </source>
</evidence>
<evidence type="ECO:0000313" key="7">
    <source>
        <dbReference type="Proteomes" id="UP000516305"/>
    </source>
</evidence>
<sequence>MKEIISPVSRYAIISELKAEAFLNHTSKGSNHLYLVDHRNAPNIVREIGRLREEAFRTAGGGTGKELDLDQYDLSENHPYQQLVVWDPEDQEILAGYRLQRCIDGERDEDGRLKSPTSKLFELSDKMVEEFLPVTIELGRSFVQPKYQRTAARKGLFALDNLWEGLASVMIQSPELEYMFGKVTMYPHYEREARNIILAFMRYFFPDPDQLVRPRTPLVTEEELSPYFNLFNGLAYKQAHKVLSQEVKKRGETIPPLINSYMSLSTTMRSFGTSENPFFGSVEETGILIRFEDIDPARKERYIKNYQEHSSEYEGPLYIPSTGSNAEKA</sequence>
<dbReference type="Pfam" id="PF13444">
    <property type="entry name" value="Acetyltransf_5"/>
    <property type="match status" value="1"/>
</dbReference>
<name>A0A7H0VGM5_9FLAO</name>
<keyword evidence="5" id="KW-0012">Acyltransferase</keyword>
<dbReference type="SUPFAM" id="SSF55729">
    <property type="entry name" value="Acyl-CoA N-acyltransferases (Nat)"/>
    <property type="match status" value="1"/>
</dbReference>
<dbReference type="Proteomes" id="UP000516305">
    <property type="component" value="Chromosome"/>
</dbReference>